<keyword evidence="4" id="KW-0274">FAD</keyword>
<dbReference type="GO" id="GO:0071949">
    <property type="term" value="F:FAD binding"/>
    <property type="evidence" value="ECO:0007669"/>
    <property type="project" value="InterPro"/>
</dbReference>
<evidence type="ECO:0000313" key="8">
    <source>
        <dbReference type="Proteomes" id="UP000317046"/>
    </source>
</evidence>
<dbReference type="Pfam" id="PF01565">
    <property type="entry name" value="FAD_binding_4"/>
    <property type="match status" value="1"/>
</dbReference>
<dbReference type="InterPro" id="IPR011251">
    <property type="entry name" value="Luciferase-like_dom"/>
</dbReference>
<gene>
    <name evidence="7" type="ORF">CCE01nite_14180</name>
</gene>
<dbReference type="Proteomes" id="UP000317046">
    <property type="component" value="Unassembled WGS sequence"/>
</dbReference>
<evidence type="ECO:0000256" key="1">
    <source>
        <dbReference type="ARBA" id="ARBA00001974"/>
    </source>
</evidence>
<dbReference type="PANTHER" id="PTHR42973:SF39">
    <property type="entry name" value="FAD-BINDING PCMH-TYPE DOMAIN-CONTAINING PROTEIN"/>
    <property type="match status" value="1"/>
</dbReference>
<protein>
    <recommendedName>
        <fullName evidence="6">FAD-binding PCMH-type domain-containing protein</fullName>
    </recommendedName>
</protein>
<keyword evidence="5" id="KW-0560">Oxidoreductase</keyword>
<organism evidence="7 8">
    <name type="scientific">Cellulomonas cellasea</name>
    <dbReference type="NCBI Taxonomy" id="43670"/>
    <lineage>
        <taxon>Bacteria</taxon>
        <taxon>Bacillati</taxon>
        <taxon>Actinomycetota</taxon>
        <taxon>Actinomycetes</taxon>
        <taxon>Micrococcales</taxon>
        <taxon>Cellulomonadaceae</taxon>
        <taxon>Cellulomonas</taxon>
    </lineage>
</organism>
<feature type="domain" description="FAD-binding PCMH-type" evidence="6">
    <location>
        <begin position="327"/>
        <end position="498"/>
    </location>
</feature>
<evidence type="ECO:0000256" key="4">
    <source>
        <dbReference type="ARBA" id="ARBA00022827"/>
    </source>
</evidence>
<sequence>MSGRGDAGHPLRLGAAVRADAGDPGALTRLAAVAEAGGLDVLAVDGGAGGGEGLDAWTALGWVAGVTQRITLVAEGLGVAAPPAVLARAVASLDLLTGGRTELALTRAADGGAGGATDALAEAVAVVRGMWTPGRSPLVAAGPAHPVPGAARGPAPAHDVPVWVVGADDDAVDLAARTADGWWLDLRATGDALADVGRRQERLDAAAARHGRAPGELRRVLTLAGAAGAPTVEEVVRLVVDDGVDTVLLATDDAAALHRWATETAPAVRSAVAATRAARGTPPATTRSARVRSARRAGIAYDTVPAGIETVEPGDTRYPSMRSNYLRSGRPGLVLLPRDTAQVAAALTWARTQPVPLAVRSGGHGISGRSTNDGGIVLDLRRLDGIEVLDAATRRVRIGAGARWGAVAEALQPHGWALTSGDYGGVGVGGLATAGGLGFLAREHGLTIDHVRAAEVVLADGSVVRADAEHHPELFWGLRGAGGNLGIVTSFEFEVDEVGDVGFAQLSFAVDDVAGYLHDFGALVEAAPRDVTPFLIVGAPRDGQVVAHVLAVVDSDVPETIVERLQPFAMLAPLVQQAVHVLPYTGVVRRTADVHAGHGEPVSRSSLVDHVTPALAEDLERLVRSGAVHFFQIRSAGGAVNDVPADATAYAHRSAGFSLVAMGAERDRVDRLWDALGHHWTGLYGSFDSDPRPERVEDAFPPATLARLLALKERYDPDDVFRQNLPVTSTLRREPRADRPLLTP</sequence>
<dbReference type="InterPro" id="IPR036661">
    <property type="entry name" value="Luciferase-like_sf"/>
</dbReference>
<accession>A0A4Y3KSR4</accession>
<keyword evidence="3" id="KW-0285">Flavoprotein</keyword>
<evidence type="ECO:0000256" key="3">
    <source>
        <dbReference type="ARBA" id="ARBA00022630"/>
    </source>
</evidence>
<dbReference type="Gene3D" id="3.40.462.20">
    <property type="match status" value="1"/>
</dbReference>
<name>A0A4Y3KSR4_9CELL</name>
<dbReference type="Gene3D" id="3.20.20.30">
    <property type="entry name" value="Luciferase-like domain"/>
    <property type="match status" value="1"/>
</dbReference>
<dbReference type="Gene3D" id="3.30.43.10">
    <property type="entry name" value="Uridine Diphospho-n-acetylenolpyruvylglucosamine Reductase, domain 2"/>
    <property type="match status" value="1"/>
</dbReference>
<dbReference type="RefSeq" id="WP_246056361.1">
    <property type="nucleotide sequence ID" value="NZ_BJLR01000016.1"/>
</dbReference>
<dbReference type="AlphaFoldDB" id="A0A4Y3KSR4"/>
<dbReference type="Gene3D" id="3.30.465.10">
    <property type="match status" value="1"/>
</dbReference>
<dbReference type="InterPro" id="IPR016169">
    <property type="entry name" value="FAD-bd_PCMH_sub2"/>
</dbReference>
<dbReference type="Pfam" id="PF00296">
    <property type="entry name" value="Bac_luciferase"/>
    <property type="match status" value="1"/>
</dbReference>
<proteinExistence type="inferred from homology"/>
<dbReference type="PROSITE" id="PS51387">
    <property type="entry name" value="FAD_PCMH"/>
    <property type="match status" value="1"/>
</dbReference>
<comment type="cofactor">
    <cofactor evidence="1">
        <name>FAD</name>
        <dbReference type="ChEBI" id="CHEBI:57692"/>
    </cofactor>
</comment>
<dbReference type="GO" id="GO:0016705">
    <property type="term" value="F:oxidoreductase activity, acting on paired donors, with incorporation or reduction of molecular oxygen"/>
    <property type="evidence" value="ECO:0007669"/>
    <property type="project" value="InterPro"/>
</dbReference>
<dbReference type="EMBL" id="BJLR01000016">
    <property type="protein sequence ID" value="GEA87469.1"/>
    <property type="molecule type" value="Genomic_DNA"/>
</dbReference>
<dbReference type="InterPro" id="IPR050416">
    <property type="entry name" value="FAD-linked_Oxidoreductase"/>
</dbReference>
<reference evidence="7" key="1">
    <citation type="submission" date="2019-06" db="EMBL/GenBank/DDBJ databases">
        <title>Whole genome shotgun sequence of Cellulomonas cellasea NBRC 3753.</title>
        <authorList>
            <person name="Hosoyama A."/>
            <person name="Uohara A."/>
            <person name="Ohji S."/>
            <person name="Ichikawa N."/>
        </authorList>
    </citation>
    <scope>NUCLEOTIDE SEQUENCE [LARGE SCALE GENOMIC DNA]</scope>
    <source>
        <strain evidence="7">NBRC 3753</strain>
    </source>
</reference>
<dbReference type="InterPro" id="IPR016167">
    <property type="entry name" value="FAD-bd_PCMH_sub1"/>
</dbReference>
<evidence type="ECO:0000313" key="7">
    <source>
        <dbReference type="EMBL" id="GEA87469.1"/>
    </source>
</evidence>
<comment type="caution">
    <text evidence="7">The sequence shown here is derived from an EMBL/GenBank/DDBJ whole genome shotgun (WGS) entry which is preliminary data.</text>
</comment>
<dbReference type="InterPro" id="IPR006094">
    <property type="entry name" value="Oxid_FAD_bind_N"/>
</dbReference>
<dbReference type="SUPFAM" id="SSF51679">
    <property type="entry name" value="Bacterial luciferase-like"/>
    <property type="match status" value="1"/>
</dbReference>
<evidence type="ECO:0000256" key="5">
    <source>
        <dbReference type="ARBA" id="ARBA00023002"/>
    </source>
</evidence>
<dbReference type="InterPro" id="IPR036318">
    <property type="entry name" value="FAD-bd_PCMH-like_sf"/>
</dbReference>
<evidence type="ECO:0000259" key="6">
    <source>
        <dbReference type="PROSITE" id="PS51387"/>
    </source>
</evidence>
<dbReference type="InterPro" id="IPR016166">
    <property type="entry name" value="FAD-bd_PCMH"/>
</dbReference>
<keyword evidence="8" id="KW-1185">Reference proteome</keyword>
<dbReference type="PANTHER" id="PTHR42973">
    <property type="entry name" value="BINDING OXIDOREDUCTASE, PUTATIVE (AFU_ORTHOLOGUE AFUA_1G17690)-RELATED"/>
    <property type="match status" value="1"/>
</dbReference>
<evidence type="ECO:0000256" key="2">
    <source>
        <dbReference type="ARBA" id="ARBA00005466"/>
    </source>
</evidence>
<comment type="similarity">
    <text evidence="2">Belongs to the oxygen-dependent FAD-linked oxidoreductase family.</text>
</comment>
<dbReference type="SUPFAM" id="SSF56176">
    <property type="entry name" value="FAD-binding/transporter-associated domain-like"/>
    <property type="match status" value="1"/>
</dbReference>